<name>A0ABQ5DNW7_9ASTR</name>
<organism evidence="1 2">
    <name type="scientific">Tanacetum coccineum</name>
    <dbReference type="NCBI Taxonomy" id="301880"/>
    <lineage>
        <taxon>Eukaryota</taxon>
        <taxon>Viridiplantae</taxon>
        <taxon>Streptophyta</taxon>
        <taxon>Embryophyta</taxon>
        <taxon>Tracheophyta</taxon>
        <taxon>Spermatophyta</taxon>
        <taxon>Magnoliopsida</taxon>
        <taxon>eudicotyledons</taxon>
        <taxon>Gunneridae</taxon>
        <taxon>Pentapetalae</taxon>
        <taxon>asterids</taxon>
        <taxon>campanulids</taxon>
        <taxon>Asterales</taxon>
        <taxon>Asteraceae</taxon>
        <taxon>Asteroideae</taxon>
        <taxon>Anthemideae</taxon>
        <taxon>Anthemidinae</taxon>
        <taxon>Tanacetum</taxon>
    </lineage>
</organism>
<evidence type="ECO:0000313" key="1">
    <source>
        <dbReference type="EMBL" id="GJT40293.1"/>
    </source>
</evidence>
<keyword evidence="2" id="KW-1185">Reference proteome</keyword>
<dbReference type="Proteomes" id="UP001151760">
    <property type="component" value="Unassembled WGS sequence"/>
</dbReference>
<reference evidence="1" key="2">
    <citation type="submission" date="2022-01" db="EMBL/GenBank/DDBJ databases">
        <authorList>
            <person name="Yamashiro T."/>
            <person name="Shiraishi A."/>
            <person name="Satake H."/>
            <person name="Nakayama K."/>
        </authorList>
    </citation>
    <scope>NUCLEOTIDE SEQUENCE</scope>
</reference>
<reference evidence="1" key="1">
    <citation type="journal article" date="2022" name="Int. J. Mol. Sci.">
        <title>Draft Genome of Tanacetum Coccineum: Genomic Comparison of Closely Related Tanacetum-Family Plants.</title>
        <authorList>
            <person name="Yamashiro T."/>
            <person name="Shiraishi A."/>
            <person name="Nakayama K."/>
            <person name="Satake H."/>
        </authorList>
    </citation>
    <scope>NUCLEOTIDE SEQUENCE</scope>
</reference>
<gene>
    <name evidence="1" type="ORF">Tco_0940158</name>
</gene>
<protein>
    <submittedName>
        <fullName evidence="1">Uncharacterized protein</fullName>
    </submittedName>
</protein>
<accession>A0ABQ5DNW7</accession>
<comment type="caution">
    <text evidence="1">The sequence shown here is derived from an EMBL/GenBank/DDBJ whole genome shotgun (WGS) entry which is preliminary data.</text>
</comment>
<evidence type="ECO:0000313" key="2">
    <source>
        <dbReference type="Proteomes" id="UP001151760"/>
    </source>
</evidence>
<sequence length="175" mass="20444">MANKDLTRDEAREQWHAKTLAEKEPIRYPFQFLLKLKGYQLHIDLIQELVAKFDISDKSLMVNDGDKPVVLMEKDFKVILKNENNNPTKTQRGVRPTDFNKKLFLIKHESGKEVVCMKAVEGMLKNPDTVDNFKRAFVLLCLRYVICAPANGKLRKNILKYVEHADDLKNQRWEN</sequence>
<dbReference type="EMBL" id="BQNB010015459">
    <property type="protein sequence ID" value="GJT40293.1"/>
    <property type="molecule type" value="Genomic_DNA"/>
</dbReference>
<proteinExistence type="predicted"/>